<evidence type="ECO:0000256" key="9">
    <source>
        <dbReference type="SAM" id="Phobius"/>
    </source>
</evidence>
<proteinExistence type="predicted"/>
<accession>A0A932EPG4</accession>
<keyword evidence="2" id="KW-0349">Heme</keyword>
<evidence type="ECO:0000256" key="4">
    <source>
        <dbReference type="ARBA" id="ARBA00022723"/>
    </source>
</evidence>
<dbReference type="CDD" id="cd03497">
    <property type="entry name" value="SQR_TypeB_1_TM"/>
    <property type="match status" value="1"/>
</dbReference>
<feature type="transmembrane region" description="Helical" evidence="9">
    <location>
        <begin position="37"/>
        <end position="58"/>
    </location>
</feature>
<name>A0A932EPG4_9BACT</name>
<reference evidence="10" key="1">
    <citation type="submission" date="2020-07" db="EMBL/GenBank/DDBJ databases">
        <title>Huge and variable diversity of episymbiotic CPR bacteria and DPANN archaea in groundwater ecosystems.</title>
        <authorList>
            <person name="He C.Y."/>
            <person name="Keren R."/>
            <person name="Whittaker M."/>
            <person name="Farag I.F."/>
            <person name="Doudna J."/>
            <person name="Cate J.H.D."/>
            <person name="Banfield J.F."/>
        </authorList>
    </citation>
    <scope>NUCLEOTIDE SEQUENCE</scope>
    <source>
        <strain evidence="10">NC_groundwater_580_Pr5_B-0.1um_64_19</strain>
    </source>
</reference>
<dbReference type="InterPro" id="IPR000701">
    <property type="entry name" value="SuccDH_FuR_B_TM-su"/>
</dbReference>
<dbReference type="GO" id="GO:0046872">
    <property type="term" value="F:metal ion binding"/>
    <property type="evidence" value="ECO:0007669"/>
    <property type="project" value="UniProtKB-KW"/>
</dbReference>
<sequence>MASRVSPQPETHTIAAGVAPLRAGQGHSFLLRRLHSLSGIVPVGAFLVEHILVSNATAMNGPEAYANQVKFLASLPMVLFLEAFGIWLPILFHALYGFYIWYRGDGNTISYPWQGNWMYTLQRWTGLIAFAYIGWHVWHLRFAGIDLHAHPGASFGKVQSEFAVAWQLAFYVVGLLAASWHFAYGIWLFCAKWGITVGERARQRFLVVCMVIFFTISAVGLLSIRSFLTTPRQPADASAGELHAKPAPPTAPVDKK</sequence>
<evidence type="ECO:0000313" key="10">
    <source>
        <dbReference type="EMBL" id="MBI2677623.1"/>
    </source>
</evidence>
<dbReference type="AlphaFoldDB" id="A0A932EPG4"/>
<dbReference type="InterPro" id="IPR011138">
    <property type="entry name" value="Cytochrome_b-558"/>
</dbReference>
<feature type="transmembrane region" description="Helical" evidence="9">
    <location>
        <begin position="205"/>
        <end position="224"/>
    </location>
</feature>
<feature type="region of interest" description="Disordered" evidence="8">
    <location>
        <begin position="236"/>
        <end position="256"/>
    </location>
</feature>
<gene>
    <name evidence="10" type="ORF">HYX28_02460</name>
</gene>
<evidence type="ECO:0000256" key="1">
    <source>
        <dbReference type="ARBA" id="ARBA00004370"/>
    </source>
</evidence>
<keyword evidence="6" id="KW-0408">Iron</keyword>
<evidence type="ECO:0000256" key="7">
    <source>
        <dbReference type="ARBA" id="ARBA00023136"/>
    </source>
</evidence>
<evidence type="ECO:0000256" key="5">
    <source>
        <dbReference type="ARBA" id="ARBA00022989"/>
    </source>
</evidence>
<evidence type="ECO:0000313" key="11">
    <source>
        <dbReference type="Proteomes" id="UP000779809"/>
    </source>
</evidence>
<feature type="transmembrane region" description="Helical" evidence="9">
    <location>
        <begin position="168"/>
        <end position="193"/>
    </location>
</feature>
<dbReference type="EMBL" id="JACPNR010000004">
    <property type="protein sequence ID" value="MBI2677623.1"/>
    <property type="molecule type" value="Genomic_DNA"/>
</dbReference>
<dbReference type="SUPFAM" id="SSF81343">
    <property type="entry name" value="Fumarate reductase respiratory complex transmembrane subunits"/>
    <property type="match status" value="1"/>
</dbReference>
<evidence type="ECO:0000256" key="8">
    <source>
        <dbReference type="SAM" id="MobiDB-lite"/>
    </source>
</evidence>
<evidence type="ECO:0000256" key="6">
    <source>
        <dbReference type="ARBA" id="ARBA00023004"/>
    </source>
</evidence>
<feature type="compositionally biased region" description="Pro residues" evidence="8">
    <location>
        <begin position="246"/>
        <end position="256"/>
    </location>
</feature>
<evidence type="ECO:0000256" key="2">
    <source>
        <dbReference type="ARBA" id="ARBA00022617"/>
    </source>
</evidence>
<keyword evidence="3 9" id="KW-0812">Transmembrane</keyword>
<dbReference type="GO" id="GO:0016020">
    <property type="term" value="C:membrane"/>
    <property type="evidence" value="ECO:0007669"/>
    <property type="project" value="UniProtKB-SubCell"/>
</dbReference>
<dbReference type="Proteomes" id="UP000779809">
    <property type="component" value="Unassembled WGS sequence"/>
</dbReference>
<dbReference type="Pfam" id="PF01127">
    <property type="entry name" value="Sdh_cyt"/>
    <property type="match status" value="1"/>
</dbReference>
<dbReference type="InterPro" id="IPR034804">
    <property type="entry name" value="SQR/QFR_C/D"/>
</dbReference>
<keyword evidence="4" id="KW-0479">Metal-binding</keyword>
<keyword evidence="7 9" id="KW-0472">Membrane</keyword>
<feature type="transmembrane region" description="Helical" evidence="9">
    <location>
        <begin position="121"/>
        <end position="138"/>
    </location>
</feature>
<dbReference type="Gene3D" id="1.20.1300.10">
    <property type="entry name" value="Fumarate reductase/succinate dehydrogenase, transmembrane subunit"/>
    <property type="match status" value="1"/>
</dbReference>
<dbReference type="InterPro" id="IPR016002">
    <property type="entry name" value="Succ_DH_cyt_b558_Firmicute"/>
</dbReference>
<keyword evidence="5 9" id="KW-1133">Transmembrane helix</keyword>
<comment type="subcellular location">
    <subcellularLocation>
        <location evidence="1">Membrane</location>
    </subcellularLocation>
</comment>
<feature type="transmembrane region" description="Helical" evidence="9">
    <location>
        <begin position="78"/>
        <end position="101"/>
    </location>
</feature>
<dbReference type="NCBIfam" id="TIGR02046">
    <property type="entry name" value="sdhC_b558_fam"/>
    <property type="match status" value="1"/>
</dbReference>
<comment type="caution">
    <text evidence="10">The sequence shown here is derived from an EMBL/GenBank/DDBJ whole genome shotgun (WGS) entry which is preliminary data.</text>
</comment>
<protein>
    <submittedName>
        <fullName evidence="10">Succinate dehydrogenase cytochrome b558 subunit</fullName>
    </submittedName>
</protein>
<organism evidence="10 11">
    <name type="scientific">Candidatus Korobacter versatilis</name>
    <dbReference type="NCBI Taxonomy" id="658062"/>
    <lineage>
        <taxon>Bacteria</taxon>
        <taxon>Pseudomonadati</taxon>
        <taxon>Acidobacteriota</taxon>
        <taxon>Terriglobia</taxon>
        <taxon>Terriglobales</taxon>
        <taxon>Candidatus Korobacteraceae</taxon>
        <taxon>Candidatus Korobacter</taxon>
    </lineage>
</organism>
<evidence type="ECO:0000256" key="3">
    <source>
        <dbReference type="ARBA" id="ARBA00022692"/>
    </source>
</evidence>